<evidence type="ECO:0000313" key="1">
    <source>
        <dbReference type="EMBL" id="SJZ51675.1"/>
    </source>
</evidence>
<dbReference type="STRING" id="1121925.SAMN02746011_01020"/>
<dbReference type="AlphaFoldDB" id="A0A1T4LA93"/>
<accession>A0A1T4LA93</accession>
<reference evidence="2" key="1">
    <citation type="submission" date="2017-02" db="EMBL/GenBank/DDBJ databases">
        <authorList>
            <person name="Varghese N."/>
            <person name="Submissions S."/>
        </authorList>
    </citation>
    <scope>NUCLEOTIDE SEQUENCE [LARGE SCALE GENOMIC DNA]</scope>
    <source>
        <strain evidence="2">DSM 15739</strain>
    </source>
</reference>
<sequence length="162" mass="19171">MDDELIGMLKDYLQLPQKIHIIEYKLKTYSRYYYATHSLIGTVIFDRDSGDYQRTRSVEHCVAEIIGKENSFRINLNSLKKRFELFTQGITLDEQTSLRNDLYADLELLKKATDWVIELEEYNQFQEAALELKIENRMFQLPTAEDTKKVDELEMELEVLFG</sequence>
<protein>
    <submittedName>
        <fullName evidence="1">Uncharacterized protein</fullName>
    </submittedName>
</protein>
<dbReference type="Proteomes" id="UP000189941">
    <property type="component" value="Unassembled WGS sequence"/>
</dbReference>
<proteinExistence type="predicted"/>
<keyword evidence="2" id="KW-1185">Reference proteome</keyword>
<name>A0A1T4LA93_9LACT</name>
<dbReference type="RefSeq" id="WP_078755784.1">
    <property type="nucleotide sequence ID" value="NZ_FUWO01000007.1"/>
</dbReference>
<gene>
    <name evidence="1" type="ORF">SAMN02746011_01020</name>
</gene>
<dbReference type="EMBL" id="FUWO01000007">
    <property type="protein sequence ID" value="SJZ51675.1"/>
    <property type="molecule type" value="Genomic_DNA"/>
</dbReference>
<organism evidence="1 2">
    <name type="scientific">Globicatella sulfidifaciens DSM 15739</name>
    <dbReference type="NCBI Taxonomy" id="1121925"/>
    <lineage>
        <taxon>Bacteria</taxon>
        <taxon>Bacillati</taxon>
        <taxon>Bacillota</taxon>
        <taxon>Bacilli</taxon>
        <taxon>Lactobacillales</taxon>
        <taxon>Aerococcaceae</taxon>
        <taxon>Globicatella</taxon>
    </lineage>
</organism>
<evidence type="ECO:0000313" key="2">
    <source>
        <dbReference type="Proteomes" id="UP000189941"/>
    </source>
</evidence>